<name>A0ABV6A5R3_9PSEU</name>
<accession>A0ABV6A5R3</accession>
<feature type="transmembrane region" description="Helical" evidence="8">
    <location>
        <begin position="185"/>
        <end position="205"/>
    </location>
</feature>
<dbReference type="SUPFAM" id="SSF56317">
    <property type="entry name" value="Carbon-nitrogen hydrolase"/>
    <property type="match status" value="1"/>
</dbReference>
<evidence type="ECO:0000256" key="4">
    <source>
        <dbReference type="ARBA" id="ARBA00022692"/>
    </source>
</evidence>
<reference evidence="10 11" key="1">
    <citation type="submission" date="2024-09" db="EMBL/GenBank/DDBJ databases">
        <authorList>
            <person name="Sun Q."/>
            <person name="Mori K."/>
        </authorList>
    </citation>
    <scope>NUCLEOTIDE SEQUENCE [LARGE SCALE GENOMIC DNA]</scope>
    <source>
        <strain evidence="10 11">TBRC 7907</strain>
    </source>
</reference>
<dbReference type="InterPro" id="IPR036526">
    <property type="entry name" value="C-N_Hydrolase_sf"/>
</dbReference>
<dbReference type="InterPro" id="IPR045378">
    <property type="entry name" value="LNT_N"/>
</dbReference>
<organism evidence="10 11">
    <name type="scientific">Allokutzneria oryzae</name>
    <dbReference type="NCBI Taxonomy" id="1378989"/>
    <lineage>
        <taxon>Bacteria</taxon>
        <taxon>Bacillati</taxon>
        <taxon>Actinomycetota</taxon>
        <taxon>Actinomycetes</taxon>
        <taxon>Pseudonocardiales</taxon>
        <taxon>Pseudonocardiaceae</taxon>
        <taxon>Allokutzneria</taxon>
    </lineage>
</organism>
<dbReference type="PROSITE" id="PS50263">
    <property type="entry name" value="CN_HYDROLASE"/>
    <property type="match status" value="1"/>
</dbReference>
<feature type="domain" description="CN hydrolase" evidence="9">
    <location>
        <begin position="213"/>
        <end position="433"/>
    </location>
</feature>
<feature type="transmembrane region" description="Helical" evidence="8">
    <location>
        <begin position="106"/>
        <end position="125"/>
    </location>
</feature>
<dbReference type="Pfam" id="PF00795">
    <property type="entry name" value="CN_hydrolase"/>
    <property type="match status" value="1"/>
</dbReference>
<evidence type="ECO:0000256" key="1">
    <source>
        <dbReference type="ARBA" id="ARBA00004651"/>
    </source>
</evidence>
<dbReference type="PANTHER" id="PTHR38686">
    <property type="entry name" value="APOLIPOPROTEIN N-ACYLTRANSFERASE"/>
    <property type="match status" value="1"/>
</dbReference>
<evidence type="ECO:0000313" key="10">
    <source>
        <dbReference type="EMBL" id="MFB9907594.1"/>
    </source>
</evidence>
<protein>
    <submittedName>
        <fullName evidence="10">Nitrilase-related carbon-nitrogen hydrolase</fullName>
    </submittedName>
</protein>
<evidence type="ECO:0000256" key="7">
    <source>
        <dbReference type="ARBA" id="ARBA00023315"/>
    </source>
</evidence>
<keyword evidence="4 8" id="KW-0812">Transmembrane</keyword>
<dbReference type="RefSeq" id="WP_377858040.1">
    <property type="nucleotide sequence ID" value="NZ_JBHLZU010000023.1"/>
</dbReference>
<dbReference type="PANTHER" id="PTHR38686:SF1">
    <property type="entry name" value="APOLIPOPROTEIN N-ACYLTRANSFERASE"/>
    <property type="match status" value="1"/>
</dbReference>
<evidence type="ECO:0000256" key="6">
    <source>
        <dbReference type="ARBA" id="ARBA00023136"/>
    </source>
</evidence>
<comment type="caution">
    <text evidence="10">The sequence shown here is derived from an EMBL/GenBank/DDBJ whole genome shotgun (WGS) entry which is preliminary data.</text>
</comment>
<evidence type="ECO:0000259" key="9">
    <source>
        <dbReference type="PROSITE" id="PS50263"/>
    </source>
</evidence>
<keyword evidence="7" id="KW-0012">Acyltransferase</keyword>
<evidence type="ECO:0000313" key="11">
    <source>
        <dbReference type="Proteomes" id="UP001589693"/>
    </source>
</evidence>
<dbReference type="GO" id="GO:0016787">
    <property type="term" value="F:hydrolase activity"/>
    <property type="evidence" value="ECO:0007669"/>
    <property type="project" value="UniProtKB-KW"/>
</dbReference>
<evidence type="ECO:0000256" key="2">
    <source>
        <dbReference type="ARBA" id="ARBA00022475"/>
    </source>
</evidence>
<keyword evidence="2" id="KW-1003">Cell membrane</keyword>
<gene>
    <name evidence="10" type="ORF">ACFFQA_26980</name>
</gene>
<dbReference type="InterPro" id="IPR004563">
    <property type="entry name" value="Apolipo_AcylTrfase"/>
</dbReference>
<dbReference type="InterPro" id="IPR003010">
    <property type="entry name" value="C-N_Hydrolase"/>
</dbReference>
<feature type="transmembrane region" description="Helical" evidence="8">
    <location>
        <begin position="75"/>
        <end position="97"/>
    </location>
</feature>
<keyword evidence="3" id="KW-0808">Transferase</keyword>
<keyword evidence="11" id="KW-1185">Reference proteome</keyword>
<dbReference type="Proteomes" id="UP001589693">
    <property type="component" value="Unassembled WGS sequence"/>
</dbReference>
<sequence length="467" mass="48573">MKALTLVAAACSAVLFFFGTGLTPVPALAWLAPLPVLLAAPRASGWTAGGAAFLASLVGTTNSWAFYSHSHDMPLWPWGLVGSLAFAATLLFAVLVFRGLVLRGRALLAAVCAPAVWTAVLFVIAETNPTGIMGTLATTQADVPVVLQTASVLGSWGVEYLVFLVPSTLAAIASPAVSRAARLRTGAVVAVAVTTALGLGVFRLADKESGPAQRVALVASNQKGWAADVDTTQGRAVLAAYVDEIAALPDGVRTVVLPEAAFGSREAMPTTVSEPMRGLAKTKGFDIVVGYAHWAEHAKYNLAWTFPASGEAPIRYLKHHDTVSPAGDDLVFAPSPGVRVGVAVCMDVNFRDPSQDYAAAGAGLLAIPASDEDDNGWQHSRTALLRGVENGMAIAWGGRQTTHMIADSKGRVLAEARTDGPKPFVTVVGDVATGFGPTLYTRFGDWFAWACLALAAAGLLGCRAPRA</sequence>
<proteinExistence type="predicted"/>
<keyword evidence="6 8" id="KW-0472">Membrane</keyword>
<feature type="transmembrane region" description="Helical" evidence="8">
    <location>
        <begin position="145"/>
        <end position="173"/>
    </location>
</feature>
<evidence type="ECO:0000256" key="5">
    <source>
        <dbReference type="ARBA" id="ARBA00022989"/>
    </source>
</evidence>
<evidence type="ECO:0000256" key="8">
    <source>
        <dbReference type="SAM" id="Phobius"/>
    </source>
</evidence>
<dbReference type="EMBL" id="JBHLZU010000023">
    <property type="protein sequence ID" value="MFB9907594.1"/>
    <property type="molecule type" value="Genomic_DNA"/>
</dbReference>
<keyword evidence="5 8" id="KW-1133">Transmembrane helix</keyword>
<dbReference type="Pfam" id="PF20154">
    <property type="entry name" value="LNT_N"/>
    <property type="match status" value="1"/>
</dbReference>
<dbReference type="Gene3D" id="3.60.110.10">
    <property type="entry name" value="Carbon-nitrogen hydrolase"/>
    <property type="match status" value="1"/>
</dbReference>
<keyword evidence="10" id="KW-0378">Hydrolase</keyword>
<comment type="subcellular location">
    <subcellularLocation>
        <location evidence="1">Cell membrane</location>
        <topology evidence="1">Multi-pass membrane protein</topology>
    </subcellularLocation>
</comment>
<evidence type="ECO:0000256" key="3">
    <source>
        <dbReference type="ARBA" id="ARBA00022679"/>
    </source>
</evidence>